<sequence length="176" mass="17872">MAVNRRIGARILQTSAGLLAAGALAGAALPAQAQDAPDQPRDPRCHTSQLTGSMSPVEAGAGQRYADLSLTNSSDQFCTLYGYGGMQLVDAAGNPLPTNVTRTPNPGPALIDLPPGASAAATLHWTAVPHEGEGDPCQPAPASLQVIPPDETEPLPVTWTGDVVCGGGAIGESAYH</sequence>
<dbReference type="OrthoDB" id="485007at2"/>
<dbReference type="Proteomes" id="UP000316184">
    <property type="component" value="Unassembled WGS sequence"/>
</dbReference>
<reference evidence="4 5" key="1">
    <citation type="submission" date="2019-06" db="EMBL/GenBank/DDBJ databases">
        <title>Sequencing the genomes of 1000 actinobacteria strains.</title>
        <authorList>
            <person name="Klenk H.-P."/>
        </authorList>
    </citation>
    <scope>NUCLEOTIDE SEQUENCE [LARGE SCALE GENOMIC DNA]</scope>
    <source>
        <strain evidence="4 5">DSM 46699</strain>
    </source>
</reference>
<evidence type="ECO:0000313" key="4">
    <source>
        <dbReference type="EMBL" id="TWF92545.1"/>
    </source>
</evidence>
<feature type="region of interest" description="Disordered" evidence="1">
    <location>
        <begin position="31"/>
        <end position="57"/>
    </location>
</feature>
<name>A0A561TZK3_9PSEU</name>
<dbReference type="InterPro" id="IPR025326">
    <property type="entry name" value="DUF4232"/>
</dbReference>
<comment type="caution">
    <text evidence="4">The sequence shown here is derived from an EMBL/GenBank/DDBJ whole genome shotgun (WGS) entry which is preliminary data.</text>
</comment>
<keyword evidence="5" id="KW-1185">Reference proteome</keyword>
<evidence type="ECO:0000259" key="3">
    <source>
        <dbReference type="Pfam" id="PF14016"/>
    </source>
</evidence>
<feature type="chain" id="PRO_5021810285" evidence="2">
    <location>
        <begin position="34"/>
        <end position="176"/>
    </location>
</feature>
<dbReference type="EMBL" id="VIWX01000007">
    <property type="protein sequence ID" value="TWF92545.1"/>
    <property type="molecule type" value="Genomic_DNA"/>
</dbReference>
<evidence type="ECO:0000313" key="5">
    <source>
        <dbReference type="Proteomes" id="UP000316184"/>
    </source>
</evidence>
<feature type="domain" description="DUF4232" evidence="3">
    <location>
        <begin position="45"/>
        <end position="168"/>
    </location>
</feature>
<organism evidence="4 5">
    <name type="scientific">Saccharopolyspora dendranthemae</name>
    <dbReference type="NCBI Taxonomy" id="1181886"/>
    <lineage>
        <taxon>Bacteria</taxon>
        <taxon>Bacillati</taxon>
        <taxon>Actinomycetota</taxon>
        <taxon>Actinomycetes</taxon>
        <taxon>Pseudonocardiales</taxon>
        <taxon>Pseudonocardiaceae</taxon>
        <taxon>Saccharopolyspora</taxon>
    </lineage>
</organism>
<gene>
    <name evidence="4" type="ORF">FHU35_17188</name>
</gene>
<proteinExistence type="predicted"/>
<dbReference type="AlphaFoldDB" id="A0A561TZK3"/>
<evidence type="ECO:0000256" key="2">
    <source>
        <dbReference type="SAM" id="SignalP"/>
    </source>
</evidence>
<evidence type="ECO:0000256" key="1">
    <source>
        <dbReference type="SAM" id="MobiDB-lite"/>
    </source>
</evidence>
<protein>
    <submittedName>
        <fullName evidence="4">Uncharacterized protein DUF4232</fullName>
    </submittedName>
</protein>
<accession>A0A561TZK3</accession>
<keyword evidence="2" id="KW-0732">Signal</keyword>
<feature type="signal peptide" evidence="2">
    <location>
        <begin position="1"/>
        <end position="33"/>
    </location>
</feature>
<dbReference type="Pfam" id="PF14016">
    <property type="entry name" value="DUF4232"/>
    <property type="match status" value="1"/>
</dbReference>